<feature type="compositionally biased region" description="Acidic residues" evidence="1">
    <location>
        <begin position="26"/>
        <end position="48"/>
    </location>
</feature>
<dbReference type="Proteomes" id="UP000887561">
    <property type="component" value="Unplaced"/>
</dbReference>
<sequence>MGVFRLVEDESEVNCDDWNKESNDGRDEENEFEVNCDGGDDENDDEAVEECKEADKEDDEEEDVEGVAEYELLEALESSSNGLIVSS</sequence>
<evidence type="ECO:0000256" key="1">
    <source>
        <dbReference type="SAM" id="MobiDB-lite"/>
    </source>
</evidence>
<reference evidence="3" key="1">
    <citation type="submission" date="2022-11" db="UniProtKB">
        <authorList>
            <consortium name="WormBaseParasite"/>
        </authorList>
    </citation>
    <scope>IDENTIFICATION</scope>
</reference>
<dbReference type="AlphaFoldDB" id="A0A915LF89"/>
<organism evidence="2 3">
    <name type="scientific">Meloidogyne javanica</name>
    <name type="common">Root-knot nematode worm</name>
    <dbReference type="NCBI Taxonomy" id="6303"/>
    <lineage>
        <taxon>Eukaryota</taxon>
        <taxon>Metazoa</taxon>
        <taxon>Ecdysozoa</taxon>
        <taxon>Nematoda</taxon>
        <taxon>Chromadorea</taxon>
        <taxon>Rhabditida</taxon>
        <taxon>Tylenchina</taxon>
        <taxon>Tylenchomorpha</taxon>
        <taxon>Tylenchoidea</taxon>
        <taxon>Meloidogynidae</taxon>
        <taxon>Meloidogyninae</taxon>
        <taxon>Meloidogyne</taxon>
        <taxon>Meloidogyne incognita group</taxon>
    </lineage>
</organism>
<evidence type="ECO:0000313" key="2">
    <source>
        <dbReference type="Proteomes" id="UP000887561"/>
    </source>
</evidence>
<feature type="region of interest" description="Disordered" evidence="1">
    <location>
        <begin position="15"/>
        <end position="64"/>
    </location>
</feature>
<dbReference type="WBParaSite" id="scaffold11388_cov150.g15541">
    <property type="protein sequence ID" value="scaffold11388_cov150.g15541"/>
    <property type="gene ID" value="scaffold11388_cov150.g15541"/>
</dbReference>
<protein>
    <submittedName>
        <fullName evidence="3">Uncharacterized protein</fullName>
    </submittedName>
</protein>
<name>A0A915LF89_MELJA</name>
<proteinExistence type="predicted"/>
<evidence type="ECO:0000313" key="3">
    <source>
        <dbReference type="WBParaSite" id="scaffold11388_cov150.g15541"/>
    </source>
</evidence>
<keyword evidence="2" id="KW-1185">Reference proteome</keyword>
<accession>A0A915LF89</accession>